<name>C9ZC85_STRSW</name>
<proteinExistence type="predicted"/>
<accession>C9ZC85</accession>
<dbReference type="Proteomes" id="UP000001444">
    <property type="component" value="Chromosome"/>
</dbReference>
<reference evidence="1 2" key="1">
    <citation type="journal article" date="2010" name="Mol. Plant Microbe Interact.">
        <title>Streptomyces scabies 87-22 contains a coronafacic acid-like biosynthetic cluster that contributes to plant-microbe interactions.</title>
        <authorList>
            <person name="Bignell D.R."/>
            <person name="Seipke R.F."/>
            <person name="Huguet-Tapia J.C."/>
            <person name="Chambers A.H."/>
            <person name="Parry R.J."/>
            <person name="Loria R."/>
        </authorList>
    </citation>
    <scope>NUCLEOTIDE SEQUENCE [LARGE SCALE GENOMIC DNA]</scope>
    <source>
        <strain evidence="1 2">87.22</strain>
    </source>
</reference>
<dbReference type="AlphaFoldDB" id="C9ZC85"/>
<organism evidence="1 2">
    <name type="scientific">Streptomyces scabiei (strain 87.22)</name>
    <dbReference type="NCBI Taxonomy" id="680198"/>
    <lineage>
        <taxon>Bacteria</taxon>
        <taxon>Bacillati</taxon>
        <taxon>Actinomycetota</taxon>
        <taxon>Actinomycetes</taxon>
        <taxon>Kitasatosporales</taxon>
        <taxon>Streptomycetaceae</taxon>
        <taxon>Streptomyces</taxon>
    </lineage>
</organism>
<dbReference type="HOGENOM" id="CLU_3240465_0_0_11"/>
<dbReference type="EMBL" id="FN554889">
    <property type="protein sequence ID" value="CBG73285.1"/>
    <property type="molecule type" value="Genomic_DNA"/>
</dbReference>
<sequence length="43" mass="4571">MSSTPTTRFGDPRIAEVGARLDAEVAELLHLMALPVPPEPITA</sequence>
<dbReference type="STRING" id="680198.SCAB_62691"/>
<evidence type="ECO:0000313" key="1">
    <source>
        <dbReference type="EMBL" id="CBG73285.1"/>
    </source>
</evidence>
<evidence type="ECO:0000313" key="2">
    <source>
        <dbReference type="Proteomes" id="UP000001444"/>
    </source>
</evidence>
<protein>
    <submittedName>
        <fullName evidence="1">Uncharacterized protein</fullName>
    </submittedName>
</protein>
<dbReference type="KEGG" id="scb:SCAB_62691"/>
<keyword evidence="2" id="KW-1185">Reference proteome</keyword>
<gene>
    <name evidence="1" type="ordered locus">SCAB_62691</name>
</gene>